<dbReference type="OrthoDB" id="5366531at2759"/>
<dbReference type="Proteomes" id="UP000285405">
    <property type="component" value="Unassembled WGS sequence"/>
</dbReference>
<dbReference type="EMBL" id="MCBR01001780">
    <property type="protein sequence ID" value="RKF82154.1"/>
    <property type="molecule type" value="Genomic_DNA"/>
</dbReference>
<gene>
    <name evidence="1" type="ORF">GcC1_017001</name>
</gene>
<dbReference type="InterPro" id="IPR011990">
    <property type="entry name" value="TPR-like_helical_dom_sf"/>
</dbReference>
<name>A0A420J5U5_9PEZI</name>
<evidence type="ECO:0000313" key="2">
    <source>
        <dbReference type="Proteomes" id="UP000285405"/>
    </source>
</evidence>
<comment type="caution">
    <text evidence="1">The sequence shown here is derived from an EMBL/GenBank/DDBJ whole genome shotgun (WGS) entry which is preliminary data.</text>
</comment>
<evidence type="ECO:0000313" key="1">
    <source>
        <dbReference type="EMBL" id="RKF82154.1"/>
    </source>
</evidence>
<dbReference type="Gene3D" id="1.25.40.10">
    <property type="entry name" value="Tetratricopeptide repeat domain"/>
    <property type="match status" value="1"/>
</dbReference>
<sequence>MSPKRATAILLGLSLRRPHLRCLKRRINDEFRVVNLQAKLSARELRTLTEYRMNRNNCLSKENNQITLESSCEKMYPIQKQEEKCDNNNNNNCLIGAKKELVRRDAPSLFPLKSGKNNDRYTAEGKRILLYGPWEYTMWSRDQLESESNLKKLRSTCLLYHSSSHQDARLWGYLLNYRYQIYGLAGVRMFWRAILNKKIVLPTSGPLAKDIWTTFLQLGFSDDNTLKQICDYADKLFEREGKRWLLLYDNIVEHFLVKKSGKKALMWHERLFPLHPPGANRFRAFFREVVHQNGDISALKTIYQRSPYRNVYSGVITLCFKRGHIKDAVDWHVFLLKNHDFPSSLKIVEPLIKHLSKYDIPKYNIVTKSIVEANVFPTPETIDTPKDYTKISGELMNIVHGKTFGISVKKYNDELGARWFATEWVSLETAIKTVLALGVQEIGPLSLQAIALRDPTVESVNYWIDHLRELGISIGKSIFARSVEHFSRNQMAEFLHDLLHSDQHPDQLEDQKLQEELLHVYAKSNNWPGFYRTLEIKSLSSKHPNVYKKNMMVKVLFLNERASDAKNILGQMQDEGTPIKSTTISCMIRHMLKPRRRSHGPSSDIGDLKLVVKFLREMMRFGYCVPPYHWREIIRRLGMLGRFDYLESVCLSLGQLYLSSQVKADVEEVSPEIQPNHPRHPTHNIFNKNFQRVVVEWGFIHPLRFFYKENFVDNEKKELSQLPDITFGINLLKKLQKLGVFIDGNIVSRAIMNRLVTYFSPEISTKRYNREAQLALKGHFVEVVQQLESALGQNYFIEIDDFPSYLQQQMGPKIRRLKKAQIKWRKKAKMKGYFLK</sequence>
<dbReference type="AlphaFoldDB" id="A0A420J5U5"/>
<accession>A0A420J5U5</accession>
<proteinExistence type="predicted"/>
<protein>
    <submittedName>
        <fullName evidence="1">Putative pentatricopeptide repeat domain-containing protein</fullName>
    </submittedName>
</protein>
<organism evidence="1 2">
    <name type="scientific">Golovinomyces cichoracearum</name>
    <dbReference type="NCBI Taxonomy" id="62708"/>
    <lineage>
        <taxon>Eukaryota</taxon>
        <taxon>Fungi</taxon>
        <taxon>Dikarya</taxon>
        <taxon>Ascomycota</taxon>
        <taxon>Pezizomycotina</taxon>
        <taxon>Leotiomycetes</taxon>
        <taxon>Erysiphales</taxon>
        <taxon>Erysiphaceae</taxon>
        <taxon>Golovinomyces</taxon>
    </lineage>
</organism>
<reference evidence="1 2" key="1">
    <citation type="journal article" date="2018" name="BMC Genomics">
        <title>Comparative genome analyses reveal sequence features reflecting distinct modes of host-adaptation between dicot and monocot powdery mildew.</title>
        <authorList>
            <person name="Wu Y."/>
            <person name="Ma X."/>
            <person name="Pan Z."/>
            <person name="Kale S.D."/>
            <person name="Song Y."/>
            <person name="King H."/>
            <person name="Zhang Q."/>
            <person name="Presley C."/>
            <person name="Deng X."/>
            <person name="Wei C.I."/>
            <person name="Xiao S."/>
        </authorList>
    </citation>
    <scope>NUCLEOTIDE SEQUENCE [LARGE SCALE GENOMIC DNA]</scope>
    <source>
        <strain evidence="1">UCSC1</strain>
    </source>
</reference>